<proteinExistence type="predicted"/>
<protein>
    <submittedName>
        <fullName evidence="1">Uncharacterized protein</fullName>
    </submittedName>
</protein>
<dbReference type="OrthoDB" id="9800755at2"/>
<gene>
    <name evidence="1" type="ORF">DB313_02140</name>
</gene>
<dbReference type="Proteomes" id="UP000275571">
    <property type="component" value="Chromosome"/>
</dbReference>
<evidence type="ECO:0000313" key="2">
    <source>
        <dbReference type="Proteomes" id="UP000275571"/>
    </source>
</evidence>
<organism evidence="1 2">
    <name type="scientific">Borrelia turcica IST7</name>
    <dbReference type="NCBI Taxonomy" id="1104446"/>
    <lineage>
        <taxon>Bacteria</taxon>
        <taxon>Pseudomonadati</taxon>
        <taxon>Spirochaetota</taxon>
        <taxon>Spirochaetia</taxon>
        <taxon>Spirochaetales</taxon>
        <taxon>Borreliaceae</taxon>
        <taxon>Borrelia</taxon>
    </lineage>
</organism>
<sequence>MKTKIYILKILFIYLLFLQSFLVHSNENQDTINKEYFYINLQTAYYPPHALGTTGSFFSPSFITPQIKPVAPNNQISPSSWGSVKLISYLGYYKFIKVLDNPDSLLFQSNGIDLDLNIGLSPVLALLKGSIGLTPIAFMNLYTAVEVGVGWKGFGFKGIGVHIGNGEYSKNTEFYSEITMGGRLQFDFNAVLGGEWTHIITVLGSNILHINNAHAISGQLWIYKSDEGKNVNGFTINPYALLAYKMPLYLNVIGLLYEGKTYIGNARYVSTISNKGWGSDFFYHNISFITKFEITSHLSLDMQLKFSTKPMYTEDTIGMSDILKRIITNNSYMHYDSIGFSLTYKI</sequence>
<dbReference type="EMBL" id="CP028884">
    <property type="protein sequence ID" value="AYE36287.1"/>
    <property type="molecule type" value="Genomic_DNA"/>
</dbReference>
<accession>A0A386PN43</accession>
<evidence type="ECO:0000313" key="1">
    <source>
        <dbReference type="EMBL" id="AYE36287.1"/>
    </source>
</evidence>
<reference evidence="1 2" key="1">
    <citation type="journal article" date="2018" name="Infect. Genet. Evol.">
        <title>Genome-wide analysis of Borrelia turcica and 'Candidatus Borrelia tachyglossi' shows relapsing fever-like genomes with unique genomic links to Lyme disease Borrelia.</title>
        <authorList>
            <person name="Gofton A.W."/>
            <person name="Margos G."/>
            <person name="Fingerle V."/>
            <person name="Hepner S."/>
            <person name="Loh S.M."/>
            <person name="Ryan U."/>
            <person name="Irwin P."/>
            <person name="Oskam C.L."/>
        </authorList>
    </citation>
    <scope>NUCLEOTIDE SEQUENCE [LARGE SCALE GENOMIC DNA]</scope>
    <source>
        <strain evidence="1 2">IST7</strain>
    </source>
</reference>
<dbReference type="AlphaFoldDB" id="A0A386PN43"/>
<keyword evidence="2" id="KW-1185">Reference proteome</keyword>
<dbReference type="KEGG" id="btur:DB313_02140"/>
<dbReference type="RefSeq" id="WP_120104210.1">
    <property type="nucleotide sequence ID" value="NZ_CP028884.1"/>
</dbReference>
<name>A0A386PN43_9SPIR</name>